<accession>A0A9D1LQL7</accession>
<evidence type="ECO:0000256" key="3">
    <source>
        <dbReference type="ARBA" id="ARBA00022485"/>
    </source>
</evidence>
<dbReference type="InterPro" id="IPR017900">
    <property type="entry name" value="4Fe4S_Fe_S_CS"/>
</dbReference>
<dbReference type="GO" id="GO:0009055">
    <property type="term" value="F:electron transfer activity"/>
    <property type="evidence" value="ECO:0007669"/>
    <property type="project" value="InterPro"/>
</dbReference>
<protein>
    <recommendedName>
        <fullName evidence="2">Ferredoxin</fullName>
    </recommendedName>
</protein>
<dbReference type="GO" id="GO:0046872">
    <property type="term" value="F:metal ion binding"/>
    <property type="evidence" value="ECO:0007669"/>
    <property type="project" value="UniProtKB-KW"/>
</dbReference>
<dbReference type="EMBL" id="DVNK01000024">
    <property type="protein sequence ID" value="HIU46196.1"/>
    <property type="molecule type" value="Genomic_DNA"/>
</dbReference>
<dbReference type="PROSITE" id="PS00198">
    <property type="entry name" value="4FE4S_FER_1"/>
    <property type="match status" value="2"/>
</dbReference>
<evidence type="ECO:0000259" key="7">
    <source>
        <dbReference type="PROSITE" id="PS50902"/>
    </source>
</evidence>
<reference evidence="9" key="2">
    <citation type="journal article" date="2021" name="PeerJ">
        <title>Extensive microbial diversity within the chicken gut microbiome revealed by metagenomics and culture.</title>
        <authorList>
            <person name="Gilroy R."/>
            <person name="Ravi A."/>
            <person name="Getino M."/>
            <person name="Pursley I."/>
            <person name="Horton D.L."/>
            <person name="Alikhan N.F."/>
            <person name="Baker D."/>
            <person name="Gharbi K."/>
            <person name="Hall N."/>
            <person name="Watson M."/>
            <person name="Adriaenssens E.M."/>
            <person name="Foster-Nyarko E."/>
            <person name="Jarju S."/>
            <person name="Secka A."/>
            <person name="Antonio M."/>
            <person name="Oren A."/>
            <person name="Chaudhuri R.R."/>
            <person name="La Ragione R."/>
            <person name="Hildebrand F."/>
            <person name="Pallen M.J."/>
        </authorList>
    </citation>
    <scope>NUCLEOTIDE SEQUENCE</scope>
    <source>
        <strain evidence="9">ChiSxjej2B14-8506</strain>
    </source>
</reference>
<dbReference type="Gene3D" id="3.30.70.20">
    <property type="match status" value="1"/>
</dbReference>
<dbReference type="InterPro" id="IPR001226">
    <property type="entry name" value="Flavodoxin_CS"/>
</dbReference>
<keyword evidence="6" id="KW-0411">Iron-sulfur</keyword>
<name>A0A9D1LQL7_9FIRM</name>
<dbReference type="Pfam" id="PF13187">
    <property type="entry name" value="Fer4_9"/>
    <property type="match status" value="1"/>
</dbReference>
<keyword evidence="4" id="KW-0479">Metal-binding</keyword>
<dbReference type="PROSITE" id="PS50902">
    <property type="entry name" value="FLAVODOXIN_LIKE"/>
    <property type="match status" value="1"/>
</dbReference>
<dbReference type="GO" id="GO:0051539">
    <property type="term" value="F:4 iron, 4 sulfur cluster binding"/>
    <property type="evidence" value="ECO:0007669"/>
    <property type="project" value="UniProtKB-KW"/>
</dbReference>
<dbReference type="SUPFAM" id="SSF54862">
    <property type="entry name" value="4Fe-4S ferredoxins"/>
    <property type="match status" value="1"/>
</dbReference>
<evidence type="ECO:0000256" key="4">
    <source>
        <dbReference type="ARBA" id="ARBA00022723"/>
    </source>
</evidence>
<evidence type="ECO:0000313" key="9">
    <source>
        <dbReference type="EMBL" id="HIU46196.1"/>
    </source>
</evidence>
<sequence length="258" mass="27367">MLIKRVTLIYFSPTGGTLGAARLIAGEFRAPVDEIDITDAREPWARAFGPDELVVVAAPCYGGRVPAPAAQRLPHFSGRGTPAVAVVAFGNRAYDDALRELGDILTGNGFIPVAGAAIVTEHSLARQYGAGRPDESDRAELRAFAMKVRVKLGGLERAEQGRAELGDEAPYRQFGGLPVHPTAGRECTSCGICARVCPAGAINPVNPARADGTLCITCMRCVQMCPRGARSLPRPAHMAIAFKLRGVCASRKPNALFM</sequence>
<dbReference type="PANTHER" id="PTHR24960">
    <property type="entry name" value="PHOTOSYSTEM I IRON-SULFUR CENTER-RELATED"/>
    <property type="match status" value="1"/>
</dbReference>
<evidence type="ECO:0000313" key="10">
    <source>
        <dbReference type="Proteomes" id="UP000824123"/>
    </source>
</evidence>
<feature type="domain" description="Flavodoxin-like" evidence="7">
    <location>
        <begin position="6"/>
        <end position="149"/>
    </location>
</feature>
<dbReference type="PROSITE" id="PS51379">
    <property type="entry name" value="4FE4S_FER_2"/>
    <property type="match status" value="2"/>
</dbReference>
<feature type="domain" description="4Fe-4S ferredoxin-type" evidence="8">
    <location>
        <begin position="176"/>
        <end position="207"/>
    </location>
</feature>
<keyword evidence="3" id="KW-0004">4Fe-4S</keyword>
<dbReference type="PANTHER" id="PTHR24960:SF80">
    <property type="entry name" value="FERREDOXIN"/>
    <property type="match status" value="1"/>
</dbReference>
<evidence type="ECO:0000256" key="2">
    <source>
        <dbReference type="ARBA" id="ARBA00013529"/>
    </source>
</evidence>
<dbReference type="SUPFAM" id="SSF52218">
    <property type="entry name" value="Flavoproteins"/>
    <property type="match status" value="1"/>
</dbReference>
<reference evidence="9" key="1">
    <citation type="submission" date="2020-10" db="EMBL/GenBank/DDBJ databases">
        <authorList>
            <person name="Gilroy R."/>
        </authorList>
    </citation>
    <scope>NUCLEOTIDE SEQUENCE</scope>
    <source>
        <strain evidence="9">ChiSxjej2B14-8506</strain>
    </source>
</reference>
<dbReference type="InterPro" id="IPR029039">
    <property type="entry name" value="Flavoprotein-like_sf"/>
</dbReference>
<dbReference type="InterPro" id="IPR017896">
    <property type="entry name" value="4Fe4S_Fe-S-bd"/>
</dbReference>
<evidence type="ECO:0000256" key="1">
    <source>
        <dbReference type="ARBA" id="ARBA00003532"/>
    </source>
</evidence>
<dbReference type="Proteomes" id="UP000824123">
    <property type="component" value="Unassembled WGS sequence"/>
</dbReference>
<dbReference type="GO" id="GO:0016651">
    <property type="term" value="F:oxidoreductase activity, acting on NAD(P)H"/>
    <property type="evidence" value="ECO:0007669"/>
    <property type="project" value="UniProtKB-ARBA"/>
</dbReference>
<feature type="domain" description="4Fe-4S ferredoxin-type" evidence="8">
    <location>
        <begin position="211"/>
        <end position="235"/>
    </location>
</feature>
<evidence type="ECO:0000256" key="5">
    <source>
        <dbReference type="ARBA" id="ARBA00023004"/>
    </source>
</evidence>
<evidence type="ECO:0000256" key="6">
    <source>
        <dbReference type="ARBA" id="ARBA00023014"/>
    </source>
</evidence>
<comment type="function">
    <text evidence="1">Ferredoxins are iron-sulfur proteins that transfer electrons in a wide variety of metabolic reactions.</text>
</comment>
<dbReference type="PROSITE" id="PS00201">
    <property type="entry name" value="FLAVODOXIN"/>
    <property type="match status" value="1"/>
</dbReference>
<dbReference type="Gene3D" id="3.40.50.360">
    <property type="match status" value="1"/>
</dbReference>
<dbReference type="AlphaFoldDB" id="A0A9D1LQL7"/>
<evidence type="ECO:0000259" key="8">
    <source>
        <dbReference type="PROSITE" id="PS51379"/>
    </source>
</evidence>
<dbReference type="InterPro" id="IPR050157">
    <property type="entry name" value="PSI_iron-sulfur_center"/>
</dbReference>
<proteinExistence type="predicted"/>
<comment type="caution">
    <text evidence="9">The sequence shown here is derived from an EMBL/GenBank/DDBJ whole genome shotgun (WGS) entry which is preliminary data.</text>
</comment>
<keyword evidence="5" id="KW-0408">Iron</keyword>
<dbReference type="GO" id="GO:0010181">
    <property type="term" value="F:FMN binding"/>
    <property type="evidence" value="ECO:0007669"/>
    <property type="project" value="InterPro"/>
</dbReference>
<dbReference type="InterPro" id="IPR008254">
    <property type="entry name" value="Flavodoxin/NO_synth"/>
</dbReference>
<organism evidence="9 10">
    <name type="scientific">Candidatus Fimadaptatus faecigallinarum</name>
    <dbReference type="NCBI Taxonomy" id="2840814"/>
    <lineage>
        <taxon>Bacteria</taxon>
        <taxon>Bacillati</taxon>
        <taxon>Bacillota</taxon>
        <taxon>Clostridia</taxon>
        <taxon>Eubacteriales</taxon>
        <taxon>Candidatus Fimadaptatus</taxon>
    </lineage>
</organism>
<gene>
    <name evidence="9" type="ORF">IAC59_02935</name>
</gene>